<reference evidence="4" key="3">
    <citation type="submission" date="2023-07" db="EMBL/GenBank/DDBJ databases">
        <title>An improved reference 1 genome and first organelle genomes of Quercus suber.</title>
        <authorList>
            <consortium name="Genosuber Consortium"/>
            <person name="Usie A."/>
            <person name="Serra O."/>
            <person name="Barros P."/>
        </authorList>
    </citation>
    <scope>NUCLEOTIDE SEQUENCE</scope>
    <source>
        <strain evidence="4">HL8</strain>
        <tissue evidence="4">Leaves</tissue>
    </source>
</reference>
<keyword evidence="5" id="KW-1185">Reference proteome</keyword>
<dbReference type="Proteomes" id="UP000237347">
    <property type="component" value="Unassembled WGS sequence"/>
</dbReference>
<dbReference type="GO" id="GO:0080188">
    <property type="term" value="P:gene silencing by siRNA-directed DNA methylation"/>
    <property type="evidence" value="ECO:0007669"/>
    <property type="project" value="InterPro"/>
</dbReference>
<name>A0AAW0JMP4_QUESU</name>
<organism evidence="4 5">
    <name type="scientific">Quercus suber</name>
    <name type="common">Cork oak</name>
    <dbReference type="NCBI Taxonomy" id="58331"/>
    <lineage>
        <taxon>Eukaryota</taxon>
        <taxon>Viridiplantae</taxon>
        <taxon>Streptophyta</taxon>
        <taxon>Embryophyta</taxon>
        <taxon>Tracheophyta</taxon>
        <taxon>Spermatophyta</taxon>
        <taxon>Magnoliopsida</taxon>
        <taxon>eudicotyledons</taxon>
        <taxon>Gunneridae</taxon>
        <taxon>Pentapetalae</taxon>
        <taxon>rosids</taxon>
        <taxon>fabids</taxon>
        <taxon>Fagales</taxon>
        <taxon>Fagaceae</taxon>
        <taxon>Quercus</taxon>
    </lineage>
</organism>
<sequence length="236" mass="26663">MEEASETADEMCLDIGYDMGSMAHDDAGPSHTFAHGDISQSPSIRSDDTCPPTSPTTSPLPTGITPTDVHGRDEMRFMPTLGRPTPSAVPPKFVHTEHRYPPPHQRLHTFRIGREGRNGHRHILLIVGLDMYLLVFFSGKVRPVKEPRQKEELHKRIIQLQKQLDAKQALELEIERLRGSLNVMKHMGDDGDVEILEIVDTILKQLRDKGELEDLEALNQTLIVKERKSNDELQEA</sequence>
<feature type="compositionally biased region" description="Low complexity" evidence="2">
    <location>
        <begin position="49"/>
        <end position="67"/>
    </location>
</feature>
<comment type="caution">
    <text evidence="4">The sequence shown here is derived from an EMBL/GenBank/DDBJ whole genome shotgun (WGS) entry which is preliminary data.</text>
</comment>
<feature type="coiled-coil region" evidence="1">
    <location>
        <begin position="150"/>
        <end position="187"/>
    </location>
</feature>
<dbReference type="PANTHER" id="PTHR21596:SF65">
    <property type="entry name" value="PROTEIN INVOLVED IN DE NOVO 2-RELATED"/>
    <property type="match status" value="1"/>
</dbReference>
<evidence type="ECO:0000313" key="5">
    <source>
        <dbReference type="Proteomes" id="UP000237347"/>
    </source>
</evidence>
<dbReference type="InterPro" id="IPR045177">
    <property type="entry name" value="FDM1-5/IDN2"/>
</dbReference>
<protein>
    <submittedName>
        <fullName evidence="4">Protein involved in de novo 2</fullName>
    </submittedName>
</protein>
<dbReference type="EMBL" id="PKMF04000599">
    <property type="protein sequence ID" value="KAK7824506.1"/>
    <property type="molecule type" value="Genomic_DNA"/>
</dbReference>
<evidence type="ECO:0000313" key="4">
    <source>
        <dbReference type="EMBL" id="KAK7828110.1"/>
    </source>
</evidence>
<feature type="region of interest" description="Disordered" evidence="2">
    <location>
        <begin position="28"/>
        <end position="70"/>
    </location>
</feature>
<dbReference type="EMBL" id="PKMF04000510">
    <property type="protein sequence ID" value="KAK7828110.1"/>
    <property type="molecule type" value="Genomic_DNA"/>
</dbReference>
<proteinExistence type="predicted"/>
<evidence type="ECO:0000313" key="3">
    <source>
        <dbReference type="EMBL" id="KAK7824506.1"/>
    </source>
</evidence>
<gene>
    <name evidence="4" type="primary">IDN2_3</name>
    <name evidence="3" type="synonym">IDN2_4</name>
    <name evidence="4" type="ORF">CFP56_030514</name>
    <name evidence="3" type="ORF">CFP56_034283</name>
</gene>
<accession>A0AAW0JMP4</accession>
<keyword evidence="1" id="KW-0175">Coiled coil</keyword>
<reference evidence="4" key="1">
    <citation type="submission" date="2017-12" db="EMBL/GenBank/DDBJ databases">
        <authorList>
            <person name="Barbosa P."/>
            <person name="Usie A."/>
            <person name="Ramos A.M."/>
        </authorList>
    </citation>
    <scope>NUCLEOTIDE SEQUENCE</scope>
    <source>
        <strain evidence="4">HL8</strain>
        <tissue evidence="4">Leaves</tissue>
    </source>
</reference>
<dbReference type="PANTHER" id="PTHR21596">
    <property type="entry name" value="RIBONUCLEASE P SUBUNIT P38"/>
    <property type="match status" value="1"/>
</dbReference>
<evidence type="ECO:0000256" key="1">
    <source>
        <dbReference type="SAM" id="Coils"/>
    </source>
</evidence>
<reference evidence="4 5" key="2">
    <citation type="journal article" date="2018" name="Sci. Data">
        <title>The draft genome sequence of cork oak.</title>
        <authorList>
            <person name="Ramos A.M."/>
            <person name="Usie A."/>
            <person name="Barbosa P."/>
            <person name="Barros P.M."/>
            <person name="Capote T."/>
            <person name="Chaves I."/>
            <person name="Simoes F."/>
            <person name="Abreu I."/>
            <person name="Carrasquinho I."/>
            <person name="Faro C."/>
            <person name="Guimaraes J.B."/>
            <person name="Mendonca D."/>
            <person name="Nobrega F."/>
            <person name="Rodrigues L."/>
            <person name="Saibo N.J.M."/>
            <person name="Varela M.C."/>
            <person name="Egas C."/>
            <person name="Matos J."/>
            <person name="Miguel C.M."/>
            <person name="Oliveira M.M."/>
            <person name="Ricardo C.P."/>
            <person name="Goncalves S."/>
        </authorList>
    </citation>
    <scope>NUCLEOTIDE SEQUENCE [LARGE SCALE GENOMIC DNA]</scope>
    <source>
        <strain evidence="5">cv. HL8</strain>
        <strain evidence="4">HL8</strain>
    </source>
</reference>
<evidence type="ECO:0000256" key="2">
    <source>
        <dbReference type="SAM" id="MobiDB-lite"/>
    </source>
</evidence>
<dbReference type="AlphaFoldDB" id="A0AAW0JMP4"/>